<dbReference type="PANTHER" id="PTHR30441:SF8">
    <property type="entry name" value="DUF748 DOMAIN-CONTAINING PROTEIN"/>
    <property type="match status" value="1"/>
</dbReference>
<protein>
    <submittedName>
        <fullName evidence="2">Conserved uncharacterized protein</fullName>
    </submittedName>
</protein>
<dbReference type="Proteomes" id="UP000001351">
    <property type="component" value="Chromosome"/>
</dbReference>
<dbReference type="AlphaFoldDB" id="Q098W5"/>
<dbReference type="PANTHER" id="PTHR30441">
    <property type="entry name" value="DUF748 DOMAIN-CONTAINING PROTEIN"/>
    <property type="match status" value="1"/>
</dbReference>
<sequence>MESSGAVRPRRRLARIIAGVLLGLVATLVLVLAAAVVALHHLEHLWLKPRIVSQVEAATGLQLDYQTARIAVLSGLRLEGLVVRTPSPFQGVAPDLLRVGSLEVQWSFGALLSKSPRVERVTARDVALALVADEAGLTSFSGLMGPAAPEPPPVKPPLGASQQVAAFLASAPPFGKAEISGVSLSFTRVRSGEVLERWSLGGLAVTVEAKHQDDGWKLLATTGQTGAPLPVELVREGSAHPPAQASLELIFSAEAGASAARTRVDLDIARQTFDPQFTVRSLLHGTASARFDGEKRHITIELDRTQLTDSAEVQARLVLPDAAEAPPVVTRALVDVELGRLLQWLPAEWRLFSLERGKVHLDAQELTLSALPQLGAQGRLGLDVDVAALQLAHGDSRVALDSGRISWVAAPDPHQGLSTQLAFALQRLDVGGPTTLLVPKVSGELKGQQLRPDPSSPIKVAGDAVLSGKVDALDVRAAGIRATAERLGFQLQAPLTGEPPFALKADVPIGALRVVMADGREVLKGPVHVKLDVSKAFPQMEEPRLSRARARLELDVGTVHASLDATKGADDVAYTLSLQTPDLVAARPFIPESVAARVPWKHLAVNLASTGRLAGLFSPSPRLEHRTELRLQRPGWDDVSAGNIAAVMSSQGDAWRHKGELDLQIEGLRIGETEAGSQHQTLTLDLDRRKPSLRLGLQSHAGLKMPLDAALAFDRKARALRLDVKGELPPLGALSPLLAKAQMPAELDTSRLALNIELQGTLLGAITDIAPDGTLSLAPDPRRTASFEGKAVVDARGIRWRQEGLSINLPALRWQVESDVDGPHRSVHSHLTVERLSLGLSDRRLTFADLASDTTATFTGQWEAGEIELKQLLKARSLEQKPALPYPVQDLEGSFSVRWKPHGVIHIPDLSLSHAGTQTLLKARGRLDLSDNGRRLAVQGSLEQDLSKLAQPGLLESSGKATVEFRVASPDLVVFRTLSNLLLQNVNVRLPESGIAIEALDGNVPVNGNVELTGSGVRLLSDIDTNPYSMLRFADQHPLLTRSSFMSASSIITPFVSIAPLAGNLSINQSVVSMSQLEMGVRGGRITGQCVLDWQGKHSLLEAHVRATGVRSSRGEPFDGNAAVVISGKDRSINGRAEILRIGNRHLLDLLDLEDPHHADPATNRVRYALGLGYPKHVRVSFNHGFGRLAITMGGPASLLSIDEIRGIPMGPIIDRVINSLSLPEATP</sequence>
<accession>Q098W5</accession>
<evidence type="ECO:0000313" key="2">
    <source>
        <dbReference type="EMBL" id="ADO75488.1"/>
    </source>
</evidence>
<dbReference type="GO" id="GO:0005886">
    <property type="term" value="C:plasma membrane"/>
    <property type="evidence" value="ECO:0007669"/>
    <property type="project" value="TreeGrafter"/>
</dbReference>
<dbReference type="EMBL" id="CP002271">
    <property type="protein sequence ID" value="ADO75488.1"/>
    <property type="molecule type" value="Genomic_DNA"/>
</dbReference>
<dbReference type="PATRIC" id="fig|378806.16.peg.7618"/>
<feature type="transmembrane region" description="Helical" evidence="1">
    <location>
        <begin position="12"/>
        <end position="39"/>
    </location>
</feature>
<organism evidence="3 5">
    <name type="scientific">Stigmatella aurantiaca (strain DW4/3-1)</name>
    <dbReference type="NCBI Taxonomy" id="378806"/>
    <lineage>
        <taxon>Bacteria</taxon>
        <taxon>Pseudomonadati</taxon>
        <taxon>Myxococcota</taxon>
        <taxon>Myxococcia</taxon>
        <taxon>Myxococcales</taxon>
        <taxon>Cystobacterineae</taxon>
        <taxon>Archangiaceae</taxon>
        <taxon>Stigmatella</taxon>
    </lineage>
</organism>
<keyword evidence="1" id="KW-1133">Transmembrane helix</keyword>
<evidence type="ECO:0000313" key="3">
    <source>
        <dbReference type="EMBL" id="EAU68295.1"/>
    </source>
</evidence>
<proteinExistence type="predicted"/>
<dbReference type="EMBL" id="AAMD01000019">
    <property type="protein sequence ID" value="EAU68295.1"/>
    <property type="molecule type" value="Genomic_DNA"/>
</dbReference>
<dbReference type="RefSeq" id="WP_002612174.1">
    <property type="nucleotide sequence ID" value="NC_014623.1"/>
</dbReference>
<keyword evidence="4" id="KW-1185">Reference proteome</keyword>
<name>Q098W5_STIAD</name>
<dbReference type="STRING" id="378806.STAUR_7733"/>
<evidence type="ECO:0000313" key="5">
    <source>
        <dbReference type="Proteomes" id="UP000032702"/>
    </source>
</evidence>
<dbReference type="Proteomes" id="UP000032702">
    <property type="component" value="Unassembled WGS sequence"/>
</dbReference>
<dbReference type="eggNOG" id="COG2911">
    <property type="taxonomic scope" value="Bacteria"/>
</dbReference>
<evidence type="ECO:0000256" key="1">
    <source>
        <dbReference type="SAM" id="Phobius"/>
    </source>
</evidence>
<dbReference type="KEGG" id="sur:STAUR_7733"/>
<reference evidence="3 5" key="1">
    <citation type="submission" date="2006-04" db="EMBL/GenBank/DDBJ databases">
        <authorList>
            <person name="Nierman W.C."/>
        </authorList>
    </citation>
    <scope>NUCLEOTIDE SEQUENCE [LARGE SCALE GENOMIC DNA]</scope>
    <source>
        <strain evidence="3 5">DW4/3-1</strain>
    </source>
</reference>
<dbReference type="GO" id="GO:0090313">
    <property type="term" value="P:regulation of protein targeting to membrane"/>
    <property type="evidence" value="ECO:0007669"/>
    <property type="project" value="TreeGrafter"/>
</dbReference>
<dbReference type="HOGENOM" id="CLU_267957_0_0_7"/>
<keyword evidence="1" id="KW-0472">Membrane</keyword>
<reference evidence="2 4" key="2">
    <citation type="journal article" date="2011" name="Mol. Biol. Evol.">
        <title>Comparative genomic analysis of fruiting body formation in Myxococcales.</title>
        <authorList>
            <person name="Huntley S."/>
            <person name="Hamann N."/>
            <person name="Wegener-Feldbrugge S."/>
            <person name="Treuner-Lange A."/>
            <person name="Kube M."/>
            <person name="Reinhardt R."/>
            <person name="Klages S."/>
            <person name="Muller R."/>
            <person name="Ronning C.M."/>
            <person name="Nierman W.C."/>
            <person name="Sogaard-Andersen L."/>
        </authorList>
    </citation>
    <scope>NUCLEOTIDE SEQUENCE [LARGE SCALE GENOMIC DNA]</scope>
    <source>
        <strain evidence="2 4">DW4/3-1</strain>
    </source>
</reference>
<keyword evidence="1" id="KW-0812">Transmembrane</keyword>
<gene>
    <name evidence="2" type="ordered locus">STAUR_7733</name>
    <name evidence="3" type="ORF">STIAU_5844</name>
</gene>
<evidence type="ECO:0000313" key="4">
    <source>
        <dbReference type="Proteomes" id="UP000001351"/>
    </source>
</evidence>
<dbReference type="InterPro" id="IPR052894">
    <property type="entry name" value="AsmA-related"/>
</dbReference>
<dbReference type="OrthoDB" id="5376931at2"/>